<dbReference type="Proteomes" id="UP001210925">
    <property type="component" value="Unassembled WGS sequence"/>
</dbReference>
<comment type="caution">
    <text evidence="14">The sequence shown here is derived from an EMBL/GenBank/DDBJ whole genome shotgun (WGS) entry which is preliminary data.</text>
</comment>
<evidence type="ECO:0000256" key="3">
    <source>
        <dbReference type="ARBA" id="ARBA00022516"/>
    </source>
</evidence>
<evidence type="ECO:0000256" key="4">
    <source>
        <dbReference type="ARBA" id="ARBA00022832"/>
    </source>
</evidence>
<dbReference type="SUPFAM" id="SSF50129">
    <property type="entry name" value="GroES-like"/>
    <property type="match status" value="1"/>
</dbReference>
<dbReference type="InterPro" id="IPR013149">
    <property type="entry name" value="ADH-like_C"/>
</dbReference>
<keyword evidence="5" id="KW-0521">NADP</keyword>
<name>A0AAD5UAM5_9FUNG</name>
<dbReference type="InterPro" id="IPR020843">
    <property type="entry name" value="ER"/>
</dbReference>
<evidence type="ECO:0000313" key="14">
    <source>
        <dbReference type="EMBL" id="KAJ3252775.1"/>
    </source>
</evidence>
<dbReference type="InterPro" id="IPR013154">
    <property type="entry name" value="ADH-like_N"/>
</dbReference>
<evidence type="ECO:0000256" key="1">
    <source>
        <dbReference type="ARBA" id="ARBA00004173"/>
    </source>
</evidence>
<evidence type="ECO:0000256" key="6">
    <source>
        <dbReference type="ARBA" id="ARBA00022946"/>
    </source>
</evidence>
<sequence length="317" mass="34498">MNDDQVVVKVLAAPVNPSDINIIEGTYPIKPIWTDMGAIGGQEGVGQVVQVGSNVSHLKPGDWVLPVKQSFNTWQTFAAANANSVVKLENIKGISPILASTISVNPPTAYRMIKDFVALEKGDVIIQNSANSAVGQAVIQLARAWGFKTVNIVRNRPDIESLAKSLADLGADLVITEDQVRKAETEQKIKDLGIPRLGLNGVGGKSATNMARLLANDAFMVTYGGMSKEPVTIPTSLLIFKNLTCTGFWMSKWATDRPDSARVAIYSDLFELAKQNKFKEPLHETWSFKDLPDGQLVKIASRPENGFQNGKRILVPE</sequence>
<evidence type="ECO:0000256" key="2">
    <source>
        <dbReference type="ARBA" id="ARBA00010371"/>
    </source>
</evidence>
<dbReference type="SMART" id="SM00829">
    <property type="entry name" value="PKS_ER"/>
    <property type="match status" value="1"/>
</dbReference>
<dbReference type="Gene3D" id="3.40.50.720">
    <property type="entry name" value="NAD(P)-binding Rossmann-like Domain"/>
    <property type="match status" value="1"/>
</dbReference>
<evidence type="ECO:0000256" key="12">
    <source>
        <dbReference type="ARBA" id="ARBA00048843"/>
    </source>
</evidence>
<keyword evidence="15" id="KW-1185">Reference proteome</keyword>
<keyword evidence="4" id="KW-0276">Fatty acid metabolism</keyword>
<dbReference type="EC" id="1.3.1.104" evidence="11"/>
<keyword evidence="6" id="KW-0809">Transit peptide</keyword>
<dbReference type="CDD" id="cd08290">
    <property type="entry name" value="ETR"/>
    <property type="match status" value="1"/>
</dbReference>
<evidence type="ECO:0000256" key="11">
    <source>
        <dbReference type="ARBA" id="ARBA00038963"/>
    </source>
</evidence>
<dbReference type="GO" id="GO:0005739">
    <property type="term" value="C:mitochondrion"/>
    <property type="evidence" value="ECO:0007669"/>
    <property type="project" value="UniProtKB-SubCell"/>
</dbReference>
<dbReference type="Pfam" id="PF00107">
    <property type="entry name" value="ADH_zinc_N"/>
    <property type="match status" value="1"/>
</dbReference>
<dbReference type="FunFam" id="3.40.50.720:FF:000112">
    <property type="entry name" value="Enoyl-[acyl-carrier-protein] reductase 1, mitochondrial"/>
    <property type="match status" value="1"/>
</dbReference>
<comment type="subcellular location">
    <subcellularLocation>
        <location evidence="1">Mitochondrion</location>
    </subcellularLocation>
</comment>
<keyword evidence="10" id="KW-0275">Fatty acid biosynthesis</keyword>
<comment type="catalytic activity">
    <reaction evidence="12">
        <text>a 2,3-saturated acyl-[ACP] + NADP(+) = a (2E)-enoyl-[ACP] + NADPH + H(+)</text>
        <dbReference type="Rhea" id="RHEA:22564"/>
        <dbReference type="Rhea" id="RHEA-COMP:9925"/>
        <dbReference type="Rhea" id="RHEA-COMP:9926"/>
        <dbReference type="ChEBI" id="CHEBI:15378"/>
        <dbReference type="ChEBI" id="CHEBI:57783"/>
        <dbReference type="ChEBI" id="CHEBI:58349"/>
        <dbReference type="ChEBI" id="CHEBI:78784"/>
        <dbReference type="ChEBI" id="CHEBI:78785"/>
        <dbReference type="EC" id="1.3.1.104"/>
    </reaction>
</comment>
<reference evidence="14" key="1">
    <citation type="submission" date="2020-05" db="EMBL/GenBank/DDBJ databases">
        <title>Phylogenomic resolution of chytrid fungi.</title>
        <authorList>
            <person name="Stajich J.E."/>
            <person name="Amses K."/>
            <person name="Simmons R."/>
            <person name="Seto K."/>
            <person name="Myers J."/>
            <person name="Bonds A."/>
            <person name="Quandt C.A."/>
            <person name="Barry K."/>
            <person name="Liu P."/>
            <person name="Grigoriev I."/>
            <person name="Longcore J.E."/>
            <person name="James T.Y."/>
        </authorList>
    </citation>
    <scope>NUCLEOTIDE SEQUENCE</scope>
    <source>
        <strain evidence="14">PLAUS21</strain>
    </source>
</reference>
<dbReference type="EMBL" id="JADGKB010000130">
    <property type="protein sequence ID" value="KAJ3252775.1"/>
    <property type="molecule type" value="Genomic_DNA"/>
</dbReference>
<feature type="domain" description="Enoyl reductase (ER)" evidence="13">
    <location>
        <begin position="1"/>
        <end position="315"/>
    </location>
</feature>
<keyword evidence="9" id="KW-0496">Mitochondrion</keyword>
<dbReference type="PANTHER" id="PTHR43981">
    <property type="entry name" value="ENOYL-[ACYL-CARRIER-PROTEIN] REDUCTASE, MITOCHONDRIAL"/>
    <property type="match status" value="1"/>
</dbReference>
<evidence type="ECO:0000256" key="5">
    <source>
        <dbReference type="ARBA" id="ARBA00022857"/>
    </source>
</evidence>
<dbReference type="GO" id="GO:0141148">
    <property type="term" value="F:enoyl-[acyl-carrier-protein] reductase (NADPH) activity"/>
    <property type="evidence" value="ECO:0007669"/>
    <property type="project" value="UniProtKB-EC"/>
</dbReference>
<evidence type="ECO:0000259" key="13">
    <source>
        <dbReference type="SMART" id="SM00829"/>
    </source>
</evidence>
<comment type="similarity">
    <text evidence="2">Belongs to the zinc-containing alcohol dehydrogenase family. Quinone oxidoreductase subfamily.</text>
</comment>
<dbReference type="PANTHER" id="PTHR43981:SF2">
    <property type="entry name" value="ENOYL-[ACYL-CARRIER-PROTEIN] REDUCTASE, MITOCHONDRIAL"/>
    <property type="match status" value="1"/>
</dbReference>
<dbReference type="GO" id="GO:0006633">
    <property type="term" value="P:fatty acid biosynthetic process"/>
    <property type="evidence" value="ECO:0007669"/>
    <property type="project" value="UniProtKB-KW"/>
</dbReference>
<accession>A0AAD5UAM5</accession>
<keyword evidence="3" id="KW-0444">Lipid biosynthesis</keyword>
<keyword evidence="7" id="KW-0560">Oxidoreductase</keyword>
<dbReference type="AlphaFoldDB" id="A0AAD5UAM5"/>
<dbReference type="InterPro" id="IPR036291">
    <property type="entry name" value="NAD(P)-bd_dom_sf"/>
</dbReference>
<dbReference type="Gene3D" id="3.90.180.10">
    <property type="entry name" value="Medium-chain alcohol dehydrogenases, catalytic domain"/>
    <property type="match status" value="1"/>
</dbReference>
<dbReference type="InterPro" id="IPR051034">
    <property type="entry name" value="Mito_Enoyl-ACP_Reductase"/>
</dbReference>
<keyword evidence="8" id="KW-0443">Lipid metabolism</keyword>
<proteinExistence type="inferred from homology"/>
<protein>
    <recommendedName>
        <fullName evidence="11">enoyl-[acyl-carrier-protein] reductase</fullName>
        <ecNumber evidence="11">1.3.1.104</ecNumber>
    </recommendedName>
</protein>
<evidence type="ECO:0000256" key="7">
    <source>
        <dbReference type="ARBA" id="ARBA00023002"/>
    </source>
</evidence>
<evidence type="ECO:0000256" key="10">
    <source>
        <dbReference type="ARBA" id="ARBA00023160"/>
    </source>
</evidence>
<evidence type="ECO:0000256" key="8">
    <source>
        <dbReference type="ARBA" id="ARBA00023098"/>
    </source>
</evidence>
<organism evidence="14 15">
    <name type="scientific">Boothiomyces macroporosus</name>
    <dbReference type="NCBI Taxonomy" id="261099"/>
    <lineage>
        <taxon>Eukaryota</taxon>
        <taxon>Fungi</taxon>
        <taxon>Fungi incertae sedis</taxon>
        <taxon>Chytridiomycota</taxon>
        <taxon>Chytridiomycota incertae sedis</taxon>
        <taxon>Chytridiomycetes</taxon>
        <taxon>Rhizophydiales</taxon>
        <taxon>Terramycetaceae</taxon>
        <taxon>Boothiomyces</taxon>
    </lineage>
</organism>
<dbReference type="Pfam" id="PF08240">
    <property type="entry name" value="ADH_N"/>
    <property type="match status" value="1"/>
</dbReference>
<dbReference type="SUPFAM" id="SSF51735">
    <property type="entry name" value="NAD(P)-binding Rossmann-fold domains"/>
    <property type="match status" value="1"/>
</dbReference>
<evidence type="ECO:0000256" key="9">
    <source>
        <dbReference type="ARBA" id="ARBA00023128"/>
    </source>
</evidence>
<evidence type="ECO:0000313" key="15">
    <source>
        <dbReference type="Proteomes" id="UP001210925"/>
    </source>
</evidence>
<gene>
    <name evidence="14" type="ORF">HK103_001275</name>
</gene>
<dbReference type="InterPro" id="IPR011032">
    <property type="entry name" value="GroES-like_sf"/>
</dbReference>